<name>A0A512L9D5_9PROT</name>
<dbReference type="AlphaFoldDB" id="A0A512L9D5"/>
<feature type="domain" description="Thioredoxin-like fold" evidence="2">
    <location>
        <begin position="40"/>
        <end position="137"/>
    </location>
</feature>
<dbReference type="EMBL" id="BKAD01000024">
    <property type="protein sequence ID" value="GEP31106.1"/>
    <property type="molecule type" value="Genomic_DNA"/>
</dbReference>
<evidence type="ECO:0000313" key="4">
    <source>
        <dbReference type="Proteomes" id="UP000321337"/>
    </source>
</evidence>
<dbReference type="InterPro" id="IPR036249">
    <property type="entry name" value="Thioredoxin-like_sf"/>
</dbReference>
<evidence type="ECO:0000256" key="1">
    <source>
        <dbReference type="SAM" id="SignalP"/>
    </source>
</evidence>
<dbReference type="Gene3D" id="3.40.30.10">
    <property type="entry name" value="Glutaredoxin"/>
    <property type="match status" value="1"/>
</dbReference>
<dbReference type="Pfam" id="PF13098">
    <property type="entry name" value="Thioredoxin_2"/>
    <property type="match status" value="1"/>
</dbReference>
<dbReference type="SUPFAM" id="SSF52833">
    <property type="entry name" value="Thioredoxin-like"/>
    <property type="match status" value="1"/>
</dbReference>
<proteinExistence type="predicted"/>
<feature type="chain" id="PRO_5022101503" description="Thioredoxin-like fold domain-containing protein" evidence="1">
    <location>
        <begin position="23"/>
        <end position="166"/>
    </location>
</feature>
<dbReference type="Proteomes" id="UP000321337">
    <property type="component" value="Unassembled WGS sequence"/>
</dbReference>
<evidence type="ECO:0000313" key="3">
    <source>
        <dbReference type="EMBL" id="GEP31106.1"/>
    </source>
</evidence>
<reference evidence="3 4" key="1">
    <citation type="submission" date="2019-07" db="EMBL/GenBank/DDBJ databases">
        <title>Whole genome shotgun sequence of Thiobacillus plumbophilus NBRC 107929.</title>
        <authorList>
            <person name="Hosoyama A."/>
            <person name="Uohara A."/>
            <person name="Ohji S."/>
            <person name="Ichikawa N."/>
        </authorList>
    </citation>
    <scope>NUCLEOTIDE SEQUENCE [LARGE SCALE GENOMIC DNA]</scope>
    <source>
        <strain evidence="3 4">NBRC 107929</strain>
    </source>
</reference>
<dbReference type="InterPro" id="IPR012336">
    <property type="entry name" value="Thioredoxin-like_fold"/>
</dbReference>
<sequence length="166" mass="18175">MKLTALFLMGILAWTGLSPARAATPNVPYSTNLKADAELAKSRGVPIMIMFGAPHCPYCERLLNEFLLPMRRNPEYAKKVLMRRVEVGSTQSLIDFDGKRTTQGDFARLHRIGLSPTIVVFDYRGNTVADPLVGLGPVDYYGGYLDAAIDAGLSKVASSKLAQRLN</sequence>
<accession>A0A512L9D5</accession>
<gene>
    <name evidence="3" type="ORF">TPL01_22440</name>
</gene>
<protein>
    <recommendedName>
        <fullName evidence="2">Thioredoxin-like fold domain-containing protein</fullName>
    </recommendedName>
</protein>
<dbReference type="RefSeq" id="WP_147073789.1">
    <property type="nucleotide sequence ID" value="NZ_AP021884.1"/>
</dbReference>
<keyword evidence="1" id="KW-0732">Signal</keyword>
<comment type="caution">
    <text evidence="3">The sequence shown here is derived from an EMBL/GenBank/DDBJ whole genome shotgun (WGS) entry which is preliminary data.</text>
</comment>
<evidence type="ECO:0000259" key="2">
    <source>
        <dbReference type="Pfam" id="PF13098"/>
    </source>
</evidence>
<organism evidence="3 4">
    <name type="scientific">Sulfuriferula plumbiphila</name>
    <dbReference type="NCBI Taxonomy" id="171865"/>
    <lineage>
        <taxon>Bacteria</taxon>
        <taxon>Pseudomonadati</taxon>
        <taxon>Pseudomonadota</taxon>
        <taxon>Betaproteobacteria</taxon>
        <taxon>Nitrosomonadales</taxon>
        <taxon>Sulfuricellaceae</taxon>
        <taxon>Sulfuriferula</taxon>
    </lineage>
</organism>
<keyword evidence="4" id="KW-1185">Reference proteome</keyword>
<dbReference type="OrthoDB" id="8561208at2"/>
<feature type="signal peptide" evidence="1">
    <location>
        <begin position="1"/>
        <end position="22"/>
    </location>
</feature>